<protein>
    <submittedName>
        <fullName evidence="2">Amidohydrolase</fullName>
    </submittedName>
    <submittedName>
        <fullName evidence="3">N-substituted formamide deformylase</fullName>
        <ecNumber evidence="3">3.5.1.91</ecNumber>
    </submittedName>
</protein>
<gene>
    <name evidence="3" type="primary">nfdA_1</name>
    <name evidence="3" type="ORF">ELLFYP34_00278</name>
    <name evidence="2" type="ORF">PTZ04_11320</name>
</gene>
<dbReference type="RefSeq" id="WP_090410946.1">
    <property type="nucleotide sequence ID" value="NZ_JAJCLO010000004.1"/>
</dbReference>
<name>A0A6N3F611_EUBLI</name>
<dbReference type="EMBL" id="CACRTR010000012">
    <property type="protein sequence ID" value="VYU47423.1"/>
    <property type="molecule type" value="Genomic_DNA"/>
</dbReference>
<dbReference type="InterPro" id="IPR011059">
    <property type="entry name" value="Metal-dep_hydrolase_composite"/>
</dbReference>
<evidence type="ECO:0000313" key="4">
    <source>
        <dbReference type="Proteomes" id="UP001215087"/>
    </source>
</evidence>
<dbReference type="Pfam" id="PF07969">
    <property type="entry name" value="Amidohydro_3"/>
    <property type="match status" value="1"/>
</dbReference>
<reference evidence="3" key="1">
    <citation type="submission" date="2019-11" db="EMBL/GenBank/DDBJ databases">
        <authorList>
            <person name="Feng L."/>
        </authorList>
    </citation>
    <scope>NUCLEOTIDE SEQUENCE</scope>
    <source>
        <strain evidence="3">ElimosumLFYP34</strain>
    </source>
</reference>
<dbReference type="AlphaFoldDB" id="A0A6N3F611"/>
<dbReference type="EMBL" id="JAQSVD010000005">
    <property type="protein sequence ID" value="MDE1470841.1"/>
    <property type="molecule type" value="Genomic_DNA"/>
</dbReference>
<dbReference type="CDD" id="cd01300">
    <property type="entry name" value="YtcJ_like"/>
    <property type="match status" value="1"/>
</dbReference>
<proteinExistence type="predicted"/>
<feature type="domain" description="Amidohydrolase 3" evidence="1">
    <location>
        <begin position="52"/>
        <end position="509"/>
    </location>
</feature>
<dbReference type="Gene3D" id="3.10.310.70">
    <property type="match status" value="1"/>
</dbReference>
<dbReference type="InterPro" id="IPR032466">
    <property type="entry name" value="Metal_Hydrolase"/>
</dbReference>
<sequence>MNNLALIGGNIITMDEHRPFCEAVLIEDGKIAAAGCSEDIRRLAAERHITCIDLKGKTAVPGLHDCHVHVMGTGLNAIGIDLYDCASIADVLDKIQEASRDGAAGWVYCTRLDESRLAEKRPPTAAEIDAVVPDRGVYIVDRGLHYTLVNTLAFNEIGFDGTEHGLVKDPSGRVTGRLHDKANGRARSYFYEKMTDAQRTDMLNYTASEAVKKGITTIHAMEGGDMFSDKDIPVFLENQSRFPLDIRIYWDTENIQNILDHHLPAVGTDLLLDGSIGSRTAAFTQPYTDAPDTCGEIYFTEDFVVNHITKAHQNKLQTGFHAIGQRAVTFVLDCLEKSLALCPCTDHRFRIEHFGFPDKRDIERAARLGVVISTQPSFTYLRGGPGSVYNLRLGDERERRGYPLSTFVAAGIPVGGGSDSGVTPMDPVLGLHAAVNQSYPENSVDIQSALRMFTLDAAYCAFEENQKGSITPGKLGDLTVLSGNPYAIASDKLKELEVCMTIKNGKIVYQK</sequence>
<accession>A0A6N3F611</accession>
<evidence type="ECO:0000313" key="2">
    <source>
        <dbReference type="EMBL" id="MDE1470841.1"/>
    </source>
</evidence>
<evidence type="ECO:0000259" key="1">
    <source>
        <dbReference type="Pfam" id="PF07969"/>
    </source>
</evidence>
<dbReference type="SUPFAM" id="SSF51556">
    <property type="entry name" value="Metallo-dependent hydrolases"/>
    <property type="match status" value="1"/>
</dbReference>
<reference evidence="2 4" key="2">
    <citation type="submission" date="2023-02" db="EMBL/GenBank/DDBJ databases">
        <title>Comparative genome analysis of Eubacterium limosum species.</title>
        <authorList>
            <person name="Bak J.E."/>
        </authorList>
    </citation>
    <scope>NUCLEOTIDE SEQUENCE [LARGE SCALE GENOMIC DNA]</scope>
    <source>
        <strain evidence="2 4">KGMB01548</strain>
    </source>
</reference>
<dbReference type="EC" id="3.5.1.91" evidence="3"/>
<dbReference type="Proteomes" id="UP001215087">
    <property type="component" value="Unassembled WGS sequence"/>
</dbReference>
<dbReference type="GO" id="GO:0016810">
    <property type="term" value="F:hydrolase activity, acting on carbon-nitrogen (but not peptide) bonds"/>
    <property type="evidence" value="ECO:0007669"/>
    <property type="project" value="InterPro"/>
</dbReference>
<organism evidence="3">
    <name type="scientific">Eubacterium limosum</name>
    <dbReference type="NCBI Taxonomy" id="1736"/>
    <lineage>
        <taxon>Bacteria</taxon>
        <taxon>Bacillati</taxon>
        <taxon>Bacillota</taxon>
        <taxon>Clostridia</taxon>
        <taxon>Eubacteriales</taxon>
        <taxon>Eubacteriaceae</taxon>
        <taxon>Eubacterium</taxon>
    </lineage>
</organism>
<evidence type="ECO:0000313" key="3">
    <source>
        <dbReference type="EMBL" id="VYU47423.1"/>
    </source>
</evidence>
<dbReference type="PANTHER" id="PTHR22642">
    <property type="entry name" value="IMIDAZOLONEPROPIONASE"/>
    <property type="match status" value="1"/>
</dbReference>
<keyword evidence="3" id="KW-0378">Hydrolase</keyword>
<dbReference type="InterPro" id="IPR013108">
    <property type="entry name" value="Amidohydro_3"/>
</dbReference>
<dbReference type="InterPro" id="IPR033932">
    <property type="entry name" value="YtcJ-like"/>
</dbReference>
<dbReference type="PANTHER" id="PTHR22642:SF22">
    <property type="entry name" value="EXOENZYMES REGULATORY PROTEIN AEPA"/>
    <property type="match status" value="1"/>
</dbReference>
<dbReference type="Gene3D" id="3.20.20.140">
    <property type="entry name" value="Metal-dependent hydrolases"/>
    <property type="match status" value="1"/>
</dbReference>
<dbReference type="Gene3D" id="2.30.40.10">
    <property type="entry name" value="Urease, subunit C, domain 1"/>
    <property type="match status" value="1"/>
</dbReference>
<dbReference type="SUPFAM" id="SSF51338">
    <property type="entry name" value="Composite domain of metallo-dependent hydrolases"/>
    <property type="match status" value="1"/>
</dbReference>
<keyword evidence="4" id="KW-1185">Reference proteome</keyword>